<keyword evidence="4 15" id="KW-0808">Transferase</keyword>
<evidence type="ECO:0000256" key="10">
    <source>
        <dbReference type="ARBA" id="ARBA00022932"/>
    </source>
</evidence>
<evidence type="ECO:0000256" key="12">
    <source>
        <dbReference type="ARBA" id="ARBA00023014"/>
    </source>
</evidence>
<dbReference type="InterPro" id="IPR036397">
    <property type="entry name" value="RNaseH_sf"/>
</dbReference>
<gene>
    <name evidence="17" type="ORF">CUNI_LOCUS16397</name>
</gene>
<dbReference type="SUPFAM" id="SSF53098">
    <property type="entry name" value="Ribonuclease H-like"/>
    <property type="match status" value="1"/>
</dbReference>
<proteinExistence type="inferred from homology"/>
<dbReference type="AlphaFoldDB" id="A0A8S3ZN82"/>
<feature type="domain" description="DNA-directed DNA polymerase family B exonuclease" evidence="16">
    <location>
        <begin position="4"/>
        <end position="98"/>
    </location>
</feature>
<keyword evidence="7 15" id="KW-0479">Metal-binding</keyword>
<dbReference type="GO" id="GO:0008310">
    <property type="term" value="F:single-stranded DNA 3'-5' DNA exonuclease activity"/>
    <property type="evidence" value="ECO:0007669"/>
    <property type="project" value="TreeGrafter"/>
</dbReference>
<evidence type="ECO:0000256" key="8">
    <source>
        <dbReference type="ARBA" id="ARBA00022771"/>
    </source>
</evidence>
<dbReference type="GO" id="GO:0003887">
    <property type="term" value="F:DNA-directed DNA polymerase activity"/>
    <property type="evidence" value="ECO:0007669"/>
    <property type="project" value="UniProtKB-KW"/>
</dbReference>
<keyword evidence="9 15" id="KW-0862">Zinc</keyword>
<evidence type="ECO:0000256" key="14">
    <source>
        <dbReference type="ARBA" id="ARBA00023242"/>
    </source>
</evidence>
<dbReference type="GO" id="GO:0003677">
    <property type="term" value="F:DNA binding"/>
    <property type="evidence" value="ECO:0007669"/>
    <property type="project" value="UniProtKB-KW"/>
</dbReference>
<dbReference type="FunFam" id="3.30.420.10:FF:000010">
    <property type="entry name" value="DNA polymerase epsilon catalytic subunit"/>
    <property type="match status" value="1"/>
</dbReference>
<comment type="function">
    <text evidence="15">DNA polymerase II participates in chromosomal DNA replication.</text>
</comment>
<keyword evidence="6 15" id="KW-0235">DNA replication</keyword>
<dbReference type="InterPro" id="IPR029703">
    <property type="entry name" value="POL2"/>
</dbReference>
<evidence type="ECO:0000256" key="3">
    <source>
        <dbReference type="ARBA" id="ARBA00022485"/>
    </source>
</evidence>
<keyword evidence="5 15" id="KW-0548">Nucleotidyltransferase</keyword>
<feature type="non-terminal residue" evidence="17">
    <location>
        <position position="221"/>
    </location>
</feature>
<evidence type="ECO:0000256" key="15">
    <source>
        <dbReference type="RuleBase" id="RU365029"/>
    </source>
</evidence>
<dbReference type="GO" id="GO:0008270">
    <property type="term" value="F:zinc ion binding"/>
    <property type="evidence" value="ECO:0007669"/>
    <property type="project" value="UniProtKB-KW"/>
</dbReference>
<dbReference type="InterPro" id="IPR012337">
    <property type="entry name" value="RNaseH-like_sf"/>
</dbReference>
<organism evidence="17 18">
    <name type="scientific">Candidula unifasciata</name>
    <dbReference type="NCBI Taxonomy" id="100452"/>
    <lineage>
        <taxon>Eukaryota</taxon>
        <taxon>Metazoa</taxon>
        <taxon>Spiralia</taxon>
        <taxon>Lophotrochozoa</taxon>
        <taxon>Mollusca</taxon>
        <taxon>Gastropoda</taxon>
        <taxon>Heterobranchia</taxon>
        <taxon>Euthyneura</taxon>
        <taxon>Panpulmonata</taxon>
        <taxon>Eupulmonata</taxon>
        <taxon>Stylommatophora</taxon>
        <taxon>Helicina</taxon>
        <taxon>Helicoidea</taxon>
        <taxon>Geomitridae</taxon>
        <taxon>Candidula</taxon>
    </lineage>
</organism>
<keyword evidence="11 15" id="KW-0408">Iron</keyword>
<keyword evidence="3 15" id="KW-0004">4Fe-4S</keyword>
<comment type="catalytic activity">
    <reaction evidence="15">
        <text>DNA(n) + a 2'-deoxyribonucleoside 5'-triphosphate = DNA(n+1) + diphosphate</text>
        <dbReference type="Rhea" id="RHEA:22508"/>
        <dbReference type="Rhea" id="RHEA-COMP:17339"/>
        <dbReference type="Rhea" id="RHEA-COMP:17340"/>
        <dbReference type="ChEBI" id="CHEBI:33019"/>
        <dbReference type="ChEBI" id="CHEBI:61560"/>
        <dbReference type="ChEBI" id="CHEBI:173112"/>
        <dbReference type="EC" id="2.7.7.7"/>
    </reaction>
</comment>
<keyword evidence="13 15" id="KW-0238">DNA-binding</keyword>
<dbReference type="GO" id="GO:0006297">
    <property type="term" value="P:nucleotide-excision repair, DNA gap filling"/>
    <property type="evidence" value="ECO:0007669"/>
    <property type="project" value="TreeGrafter"/>
</dbReference>
<dbReference type="GO" id="GO:0045004">
    <property type="term" value="P:DNA replication proofreading"/>
    <property type="evidence" value="ECO:0007669"/>
    <property type="project" value="TreeGrafter"/>
</dbReference>
<feature type="non-terminal residue" evidence="17">
    <location>
        <position position="1"/>
    </location>
</feature>
<comment type="cofactor">
    <cofactor evidence="15">
        <name>[4Fe-4S] cluster</name>
        <dbReference type="ChEBI" id="CHEBI:49883"/>
    </cofactor>
</comment>
<protein>
    <recommendedName>
        <fullName evidence="15">DNA polymerase epsilon catalytic subunit</fullName>
        <ecNumber evidence="15">2.7.7.7</ecNumber>
    </recommendedName>
</protein>
<dbReference type="Gene3D" id="3.30.420.10">
    <property type="entry name" value="Ribonuclease H-like superfamily/Ribonuclease H"/>
    <property type="match status" value="1"/>
</dbReference>
<dbReference type="Pfam" id="PF03104">
    <property type="entry name" value="DNA_pol_B_exo1"/>
    <property type="match status" value="1"/>
</dbReference>
<comment type="subcellular location">
    <subcellularLocation>
        <location evidence="1 15">Nucleus</location>
    </subcellularLocation>
</comment>
<reference evidence="17" key="1">
    <citation type="submission" date="2021-04" db="EMBL/GenBank/DDBJ databases">
        <authorList>
            <consortium name="Molecular Ecology Group"/>
        </authorList>
    </citation>
    <scope>NUCLEOTIDE SEQUENCE</scope>
</reference>
<evidence type="ECO:0000259" key="16">
    <source>
        <dbReference type="Pfam" id="PF03104"/>
    </source>
</evidence>
<dbReference type="GO" id="GO:0006272">
    <property type="term" value="P:leading strand elongation"/>
    <property type="evidence" value="ECO:0007669"/>
    <property type="project" value="TreeGrafter"/>
</dbReference>
<dbReference type="GO" id="GO:0008622">
    <property type="term" value="C:epsilon DNA polymerase complex"/>
    <property type="evidence" value="ECO:0007669"/>
    <property type="project" value="InterPro"/>
</dbReference>
<dbReference type="InterPro" id="IPR006133">
    <property type="entry name" value="DNA-dir_DNA_pol_B_exonuc"/>
</dbReference>
<dbReference type="GO" id="GO:0000278">
    <property type="term" value="P:mitotic cell cycle"/>
    <property type="evidence" value="ECO:0007669"/>
    <property type="project" value="TreeGrafter"/>
</dbReference>
<keyword evidence="12 15" id="KW-0411">Iron-sulfur</keyword>
<evidence type="ECO:0000256" key="6">
    <source>
        <dbReference type="ARBA" id="ARBA00022705"/>
    </source>
</evidence>
<evidence type="ECO:0000256" key="2">
    <source>
        <dbReference type="ARBA" id="ARBA00005755"/>
    </source>
</evidence>
<dbReference type="GO" id="GO:0051539">
    <property type="term" value="F:4 iron, 4 sulfur cluster binding"/>
    <property type="evidence" value="ECO:0007669"/>
    <property type="project" value="UniProtKB-KW"/>
</dbReference>
<keyword evidence="18" id="KW-1185">Reference proteome</keyword>
<sequence length="221" mass="25505">FFFSVFIIPNEKSLLQKFFEHVQEVKPHIFSTYNGDFFDWPFIETRAAIHDLDMFREIGFQRDSQGEYKSRPASHMDCFRWVKRDSYLPMGSQNLKAVAKAKLRYDPVELDPEEMCRMASEQPQVLANYSVSDAVATYYLYMKYVHPFIFALCTIIPMEPDEVLRKGSGTLCETLLMVQAYHANIIYPNKQESVLNKMTADGHVLDSETYVGGHVEALESG</sequence>
<dbReference type="OrthoDB" id="6132667at2759"/>
<comment type="similarity">
    <text evidence="2 15">Belongs to the DNA polymerase type-B family.</text>
</comment>
<evidence type="ECO:0000256" key="7">
    <source>
        <dbReference type="ARBA" id="ARBA00022723"/>
    </source>
</evidence>
<dbReference type="GO" id="GO:0006287">
    <property type="term" value="P:base-excision repair, gap-filling"/>
    <property type="evidence" value="ECO:0007669"/>
    <property type="project" value="TreeGrafter"/>
</dbReference>
<evidence type="ECO:0000256" key="4">
    <source>
        <dbReference type="ARBA" id="ARBA00022679"/>
    </source>
</evidence>
<evidence type="ECO:0000256" key="13">
    <source>
        <dbReference type="ARBA" id="ARBA00023125"/>
    </source>
</evidence>
<keyword evidence="8 15" id="KW-0863">Zinc-finger</keyword>
<evidence type="ECO:0000256" key="11">
    <source>
        <dbReference type="ARBA" id="ARBA00023004"/>
    </source>
</evidence>
<dbReference type="Proteomes" id="UP000678393">
    <property type="component" value="Unassembled WGS sequence"/>
</dbReference>
<dbReference type="EC" id="2.7.7.7" evidence="15"/>
<dbReference type="EMBL" id="CAJHNH020004301">
    <property type="protein sequence ID" value="CAG5130839.1"/>
    <property type="molecule type" value="Genomic_DNA"/>
</dbReference>
<name>A0A8S3ZN82_9EUPU</name>
<evidence type="ECO:0000256" key="9">
    <source>
        <dbReference type="ARBA" id="ARBA00022833"/>
    </source>
</evidence>
<evidence type="ECO:0000256" key="1">
    <source>
        <dbReference type="ARBA" id="ARBA00004123"/>
    </source>
</evidence>
<keyword evidence="14 15" id="KW-0539">Nucleus</keyword>
<dbReference type="PANTHER" id="PTHR10670">
    <property type="entry name" value="DNA POLYMERASE EPSILON CATALYTIC SUBUNIT A"/>
    <property type="match status" value="1"/>
</dbReference>
<dbReference type="PANTHER" id="PTHR10670:SF0">
    <property type="entry name" value="DNA POLYMERASE EPSILON CATALYTIC SUBUNIT A"/>
    <property type="match status" value="1"/>
</dbReference>
<accession>A0A8S3ZN82</accession>
<keyword evidence="10 15" id="KW-0239">DNA-directed DNA polymerase</keyword>
<evidence type="ECO:0000256" key="5">
    <source>
        <dbReference type="ARBA" id="ARBA00022695"/>
    </source>
</evidence>
<evidence type="ECO:0000313" key="17">
    <source>
        <dbReference type="EMBL" id="CAG5130839.1"/>
    </source>
</evidence>
<comment type="caution">
    <text evidence="17">The sequence shown here is derived from an EMBL/GenBank/DDBJ whole genome shotgun (WGS) entry which is preliminary data.</text>
</comment>
<evidence type="ECO:0000313" key="18">
    <source>
        <dbReference type="Proteomes" id="UP000678393"/>
    </source>
</evidence>